<evidence type="ECO:0000256" key="11">
    <source>
        <dbReference type="ARBA" id="ARBA00023268"/>
    </source>
</evidence>
<dbReference type="InterPro" id="IPR023468">
    <property type="entry name" value="Riboflavin_kinase"/>
</dbReference>
<proteinExistence type="inferred from homology"/>
<gene>
    <name evidence="16" type="primary">ribF</name>
    <name evidence="16" type="ORF">M8332_03955</name>
</gene>
<keyword evidence="17" id="KW-1185">Reference proteome</keyword>
<evidence type="ECO:0000256" key="14">
    <source>
        <dbReference type="PIRNR" id="PIRNR004491"/>
    </source>
</evidence>
<evidence type="ECO:0000313" key="17">
    <source>
        <dbReference type="Proteomes" id="UP001057532"/>
    </source>
</evidence>
<evidence type="ECO:0000256" key="9">
    <source>
        <dbReference type="ARBA" id="ARBA00022827"/>
    </source>
</evidence>
<keyword evidence="10 14" id="KW-0067">ATP-binding</keyword>
<dbReference type="EC" id="2.7.1.26" evidence="14"/>
<evidence type="ECO:0000256" key="3">
    <source>
        <dbReference type="ARBA" id="ARBA00022630"/>
    </source>
</evidence>
<name>A0ABY5C207_9LACO</name>
<dbReference type="PANTHER" id="PTHR22749:SF6">
    <property type="entry name" value="RIBOFLAVIN KINASE"/>
    <property type="match status" value="1"/>
</dbReference>
<dbReference type="InterPro" id="IPR015865">
    <property type="entry name" value="Riboflavin_kinase_bac/euk"/>
</dbReference>
<comment type="catalytic activity">
    <reaction evidence="13 14">
        <text>FMN + ATP + H(+) = FAD + diphosphate</text>
        <dbReference type="Rhea" id="RHEA:17237"/>
        <dbReference type="ChEBI" id="CHEBI:15378"/>
        <dbReference type="ChEBI" id="CHEBI:30616"/>
        <dbReference type="ChEBI" id="CHEBI:33019"/>
        <dbReference type="ChEBI" id="CHEBI:57692"/>
        <dbReference type="ChEBI" id="CHEBI:58210"/>
        <dbReference type="EC" id="2.7.7.2"/>
    </reaction>
</comment>
<keyword evidence="11" id="KW-0511">Multifunctional enzyme</keyword>
<dbReference type="InterPro" id="IPR015864">
    <property type="entry name" value="FAD_synthase"/>
</dbReference>
<dbReference type="GO" id="GO:0003919">
    <property type="term" value="F:FMN adenylyltransferase activity"/>
    <property type="evidence" value="ECO:0007669"/>
    <property type="project" value="UniProtKB-EC"/>
</dbReference>
<evidence type="ECO:0000256" key="8">
    <source>
        <dbReference type="ARBA" id="ARBA00022777"/>
    </source>
</evidence>
<evidence type="ECO:0000256" key="6">
    <source>
        <dbReference type="ARBA" id="ARBA00022695"/>
    </source>
</evidence>
<keyword evidence="7 14" id="KW-0547">Nucleotide-binding</keyword>
<dbReference type="EC" id="2.7.7.2" evidence="14"/>
<keyword evidence="9 14" id="KW-0274">FAD</keyword>
<dbReference type="Pfam" id="PF01687">
    <property type="entry name" value="Flavokinase"/>
    <property type="match status" value="1"/>
</dbReference>
<dbReference type="SMART" id="SM00904">
    <property type="entry name" value="Flavokinase"/>
    <property type="match status" value="1"/>
</dbReference>
<dbReference type="InterPro" id="IPR004821">
    <property type="entry name" value="Cyt_trans-like"/>
</dbReference>
<dbReference type="Pfam" id="PF06574">
    <property type="entry name" value="FAD_syn"/>
    <property type="match status" value="1"/>
</dbReference>
<evidence type="ECO:0000259" key="15">
    <source>
        <dbReference type="SMART" id="SM00904"/>
    </source>
</evidence>
<keyword evidence="4 14" id="KW-0288">FMN</keyword>
<dbReference type="EMBL" id="CP097478">
    <property type="protein sequence ID" value="USS92795.1"/>
    <property type="molecule type" value="Genomic_DNA"/>
</dbReference>
<dbReference type="GO" id="GO:0008531">
    <property type="term" value="F:riboflavin kinase activity"/>
    <property type="evidence" value="ECO:0007669"/>
    <property type="project" value="UniProtKB-EC"/>
</dbReference>
<dbReference type="NCBIfam" id="TIGR00125">
    <property type="entry name" value="cyt_tran_rel"/>
    <property type="match status" value="1"/>
</dbReference>
<accession>A0ABY5C207</accession>
<dbReference type="SUPFAM" id="SSF82114">
    <property type="entry name" value="Riboflavin kinase-like"/>
    <property type="match status" value="1"/>
</dbReference>
<evidence type="ECO:0000256" key="10">
    <source>
        <dbReference type="ARBA" id="ARBA00022840"/>
    </source>
</evidence>
<evidence type="ECO:0000256" key="2">
    <source>
        <dbReference type="ARBA" id="ARBA00005201"/>
    </source>
</evidence>
<keyword evidence="6 14" id="KW-0548">Nucleotidyltransferase</keyword>
<evidence type="ECO:0000256" key="4">
    <source>
        <dbReference type="ARBA" id="ARBA00022643"/>
    </source>
</evidence>
<dbReference type="InterPro" id="IPR002606">
    <property type="entry name" value="Riboflavin_kinase_bac"/>
</dbReference>
<reference evidence="16" key="1">
    <citation type="submission" date="2022-05" db="EMBL/GenBank/DDBJ databases">
        <authorList>
            <person name="Oliphant S.A."/>
            <person name="Watson-Haigh N.S."/>
            <person name="Sumby K.M."/>
            <person name="Gardner J.M."/>
            <person name="Jiranek V."/>
        </authorList>
    </citation>
    <scope>NUCLEOTIDE SEQUENCE</scope>
    <source>
        <strain evidence="16">Ru20-1</strain>
    </source>
</reference>
<evidence type="ECO:0000256" key="1">
    <source>
        <dbReference type="ARBA" id="ARBA00004726"/>
    </source>
</evidence>
<evidence type="ECO:0000313" key="16">
    <source>
        <dbReference type="EMBL" id="USS92795.1"/>
    </source>
</evidence>
<dbReference type="PIRSF" id="PIRSF004491">
    <property type="entry name" value="FAD_Synth"/>
    <property type="match status" value="1"/>
</dbReference>
<organism evidence="16 17">
    <name type="scientific">Fructilactobacillus ixorae</name>
    <dbReference type="NCBI Taxonomy" id="1750535"/>
    <lineage>
        <taxon>Bacteria</taxon>
        <taxon>Bacillati</taxon>
        <taxon>Bacillota</taxon>
        <taxon>Bacilli</taxon>
        <taxon>Lactobacillales</taxon>
        <taxon>Lactobacillaceae</taxon>
        <taxon>Fructilactobacillus</taxon>
    </lineage>
</organism>
<dbReference type="NCBIfam" id="TIGR00083">
    <property type="entry name" value="ribF"/>
    <property type="match status" value="1"/>
</dbReference>
<dbReference type="InterPro" id="IPR014729">
    <property type="entry name" value="Rossmann-like_a/b/a_fold"/>
</dbReference>
<comment type="pathway">
    <text evidence="1 14">Cofactor biosynthesis; FAD biosynthesis; FAD from FMN: step 1/1.</text>
</comment>
<keyword evidence="3 14" id="KW-0285">Flavoprotein</keyword>
<protein>
    <recommendedName>
        <fullName evidence="14">Riboflavin biosynthesis protein</fullName>
    </recommendedName>
    <domain>
        <recommendedName>
            <fullName evidence="14">Riboflavin kinase</fullName>
            <ecNumber evidence="14">2.7.1.26</ecNumber>
        </recommendedName>
        <alternativeName>
            <fullName evidence="14">Flavokinase</fullName>
        </alternativeName>
    </domain>
    <domain>
        <recommendedName>
            <fullName evidence="14">FMN adenylyltransferase</fullName>
            <ecNumber evidence="14">2.7.7.2</ecNumber>
        </recommendedName>
        <alternativeName>
            <fullName evidence="14">FAD pyrophosphorylase</fullName>
        </alternativeName>
        <alternativeName>
            <fullName evidence="14">FAD synthase</fullName>
        </alternativeName>
    </domain>
</protein>
<dbReference type="SUPFAM" id="SSF52374">
    <property type="entry name" value="Nucleotidylyl transferase"/>
    <property type="match status" value="1"/>
</dbReference>
<comment type="catalytic activity">
    <reaction evidence="12 14">
        <text>riboflavin + ATP = FMN + ADP + H(+)</text>
        <dbReference type="Rhea" id="RHEA:14357"/>
        <dbReference type="ChEBI" id="CHEBI:15378"/>
        <dbReference type="ChEBI" id="CHEBI:30616"/>
        <dbReference type="ChEBI" id="CHEBI:57986"/>
        <dbReference type="ChEBI" id="CHEBI:58210"/>
        <dbReference type="ChEBI" id="CHEBI:456216"/>
        <dbReference type="EC" id="2.7.1.26"/>
    </reaction>
</comment>
<dbReference type="RefSeq" id="WP_252779556.1">
    <property type="nucleotide sequence ID" value="NZ_CP097478.1"/>
</dbReference>
<dbReference type="CDD" id="cd02064">
    <property type="entry name" value="FAD_synthetase_N"/>
    <property type="match status" value="1"/>
</dbReference>
<sequence>MQIMQLTYPLAPDVQFSTPVVLAMGFFDGVHQGHQQVIERARHLAEQRNLPLAILTYDHHPALVYQKLTGDEARYLTLTTAKYERFAALGVDYVYEVNYDYSFQAQTPQEFVDNFIIRMQAQVVVAGFDHTYGEREAAMNNLTDYAQDRFTVVTVPATTVDGKKVSSTRIRRNLSAGHIETVNRLLQRPFQITGTVVHGLARGRTLGYPTANVQYDDLQRMPALGVYLVKMQINEHWYPAMASIGKNVTFGDQNPVTLEVHLFDFNQNLYGKQVAVQFLTKTRNEVKYQGPEALVTQLRRDEQEARKFFKLERNS</sequence>
<keyword evidence="8 14" id="KW-0418">Kinase</keyword>
<evidence type="ECO:0000256" key="13">
    <source>
        <dbReference type="ARBA" id="ARBA00049494"/>
    </source>
</evidence>
<dbReference type="InterPro" id="IPR023465">
    <property type="entry name" value="Riboflavin_kinase_dom_sf"/>
</dbReference>
<comment type="pathway">
    <text evidence="2 14">Cofactor biosynthesis; FMN biosynthesis; FMN from riboflavin (ATP route): step 1/1.</text>
</comment>
<dbReference type="Gene3D" id="3.40.50.620">
    <property type="entry name" value="HUPs"/>
    <property type="match status" value="1"/>
</dbReference>
<evidence type="ECO:0000256" key="7">
    <source>
        <dbReference type="ARBA" id="ARBA00022741"/>
    </source>
</evidence>
<keyword evidence="5 14" id="KW-0808">Transferase</keyword>
<dbReference type="Proteomes" id="UP001057532">
    <property type="component" value="Chromosome"/>
</dbReference>
<dbReference type="PANTHER" id="PTHR22749">
    <property type="entry name" value="RIBOFLAVIN KINASE/FMN ADENYLYLTRANSFERASE"/>
    <property type="match status" value="1"/>
</dbReference>
<evidence type="ECO:0000256" key="12">
    <source>
        <dbReference type="ARBA" id="ARBA00047880"/>
    </source>
</evidence>
<evidence type="ECO:0000256" key="5">
    <source>
        <dbReference type="ARBA" id="ARBA00022679"/>
    </source>
</evidence>
<dbReference type="Gene3D" id="2.40.30.30">
    <property type="entry name" value="Riboflavin kinase-like"/>
    <property type="match status" value="1"/>
</dbReference>
<feature type="domain" description="Riboflavin kinase" evidence="15">
    <location>
        <begin position="185"/>
        <end position="310"/>
    </location>
</feature>
<comment type="similarity">
    <text evidence="14">Belongs to the ribF family.</text>
</comment>